<feature type="domain" description="ABC1 atypical kinase-like" evidence="3">
    <location>
        <begin position="220"/>
        <end position="493"/>
    </location>
</feature>
<dbReference type="Pfam" id="PF03109">
    <property type="entry name" value="ABC1"/>
    <property type="match status" value="1"/>
</dbReference>
<proteinExistence type="inferred from homology"/>
<dbReference type="SUPFAM" id="SSF56112">
    <property type="entry name" value="Protein kinase-like (PK-like)"/>
    <property type="match status" value="1"/>
</dbReference>
<dbReference type="InterPro" id="IPR050154">
    <property type="entry name" value="UbiB_kinase"/>
</dbReference>
<keyword evidence="2" id="KW-0175">Coiled coil</keyword>
<dbReference type="AlphaFoldDB" id="A0ABD3MX81"/>
<protein>
    <recommendedName>
        <fullName evidence="3">ABC1 atypical kinase-like domain-containing protein</fullName>
    </recommendedName>
</protein>
<feature type="coiled-coil region" evidence="2">
    <location>
        <begin position="106"/>
        <end position="140"/>
    </location>
</feature>
<dbReference type="PANTHER" id="PTHR10566">
    <property type="entry name" value="CHAPERONE-ACTIVITY OF BC1 COMPLEX CABC1 -RELATED"/>
    <property type="match status" value="1"/>
</dbReference>
<keyword evidence="5" id="KW-1185">Reference proteome</keyword>
<dbReference type="Proteomes" id="UP001530293">
    <property type="component" value="Unassembled WGS sequence"/>
</dbReference>
<evidence type="ECO:0000259" key="3">
    <source>
        <dbReference type="Pfam" id="PF03109"/>
    </source>
</evidence>
<dbReference type="EMBL" id="JALLBG020000079">
    <property type="protein sequence ID" value="KAL3766867.1"/>
    <property type="molecule type" value="Genomic_DNA"/>
</dbReference>
<dbReference type="InterPro" id="IPR004147">
    <property type="entry name" value="ABC1_dom"/>
</dbReference>
<name>A0ABD3MX81_9STRA</name>
<organism evidence="4 5">
    <name type="scientific">Discostella pseudostelligera</name>
    <dbReference type="NCBI Taxonomy" id="259834"/>
    <lineage>
        <taxon>Eukaryota</taxon>
        <taxon>Sar</taxon>
        <taxon>Stramenopiles</taxon>
        <taxon>Ochrophyta</taxon>
        <taxon>Bacillariophyta</taxon>
        <taxon>Coscinodiscophyceae</taxon>
        <taxon>Thalassiosirophycidae</taxon>
        <taxon>Stephanodiscales</taxon>
        <taxon>Stephanodiscaceae</taxon>
        <taxon>Discostella</taxon>
    </lineage>
</organism>
<dbReference type="CDD" id="cd05121">
    <property type="entry name" value="ABC1_ADCK3-like"/>
    <property type="match status" value="1"/>
</dbReference>
<comment type="caution">
    <text evidence="4">The sequence shown here is derived from an EMBL/GenBank/DDBJ whole genome shotgun (WGS) entry which is preliminary data.</text>
</comment>
<sequence>MLLTRQTIVRRPLSSLAATISAGAIGYVNYLEWSANRNSSGSDPSSSSTSAVSKSIPRCHYDAHSIASYWEQRPISVMKRLVGIAVELGPVTCEYMIDFHLRPWLRRSLSLALVDAEAAADDAEELLEEERTQKHEMERSLSSKLRSSLTKLGPTFIKVGQQLSIRPDLISPTALYELQKLCDAVPPFDDQIAMKVLAEDLWSTIGRRSDATNTLLDDKKEVEHTILQVFEEMPTLIASASLGQVYKAKLRSPHNNDDDTISRQVAIKIQRPDVLEMVTLDLFLLVSYGKFVDKLFSIITNQIPYHEMFLNTFASGAYMELNYINEAGNQTFFRNELHSRFHTKANKQYSLSSRLLQLFQNPHRGNSIHAEKVMVPKVYNKYTTERILVSEWVDGIPLARAPPEQIRKLIPIGVELFLCQLLDIGRFHADPHPGGFDNANSNGNLYVTTSKADGVTPILCLLDFGLIAHVSESERSNMTRAILNLLQGDYDTLISRDAKELGFLPHELDVTELKPVLKKILKEGLVDAGSSMHDRKRNLMAISNELNDVFFRYPFSVPPFFALVTRGLGLLEGIALVGDPSFDIFIASYPFAKRKAMESFTVTDYGKISLNLLSLRRASVKVKG</sequence>
<evidence type="ECO:0000256" key="1">
    <source>
        <dbReference type="ARBA" id="ARBA00009670"/>
    </source>
</evidence>
<evidence type="ECO:0000313" key="4">
    <source>
        <dbReference type="EMBL" id="KAL3766867.1"/>
    </source>
</evidence>
<dbReference type="InterPro" id="IPR011009">
    <property type="entry name" value="Kinase-like_dom_sf"/>
</dbReference>
<accession>A0ABD3MX81</accession>
<evidence type="ECO:0000313" key="5">
    <source>
        <dbReference type="Proteomes" id="UP001530293"/>
    </source>
</evidence>
<dbReference type="PANTHER" id="PTHR10566:SF117">
    <property type="entry name" value="UNUSUAL PROTEIN KINASE-RELATED"/>
    <property type="match status" value="1"/>
</dbReference>
<evidence type="ECO:0000256" key="2">
    <source>
        <dbReference type="SAM" id="Coils"/>
    </source>
</evidence>
<reference evidence="4 5" key="1">
    <citation type="submission" date="2024-10" db="EMBL/GenBank/DDBJ databases">
        <title>Updated reference genomes for cyclostephanoid diatoms.</title>
        <authorList>
            <person name="Roberts W.R."/>
            <person name="Alverson A.J."/>
        </authorList>
    </citation>
    <scope>NUCLEOTIDE SEQUENCE [LARGE SCALE GENOMIC DNA]</scope>
    <source>
        <strain evidence="4 5">AJA232-27</strain>
    </source>
</reference>
<comment type="similarity">
    <text evidence="1">Belongs to the protein kinase superfamily. ADCK protein kinase family.</text>
</comment>
<gene>
    <name evidence="4" type="ORF">ACHAWU_007957</name>
</gene>